<protein>
    <recommendedName>
        <fullName evidence="4">Coiled-coil domain-containing protein 137</fullName>
    </recommendedName>
</protein>
<feature type="compositionally biased region" description="Basic and acidic residues" evidence="1">
    <location>
        <begin position="251"/>
        <end position="268"/>
    </location>
</feature>
<dbReference type="AlphaFoldDB" id="A0AAV8W9P5"/>
<comment type="caution">
    <text evidence="2">The sequence shown here is derived from an EMBL/GenBank/DDBJ whole genome shotgun (WGS) entry which is preliminary data.</text>
</comment>
<dbReference type="PANTHER" id="PTHR21838">
    <property type="entry name" value="COILED-COIL DOMAIN-CONTAINING PROTEIN 137"/>
    <property type="match status" value="1"/>
</dbReference>
<feature type="region of interest" description="Disordered" evidence="1">
    <location>
        <begin position="247"/>
        <end position="283"/>
    </location>
</feature>
<proteinExistence type="predicted"/>
<dbReference type="Proteomes" id="UP001159042">
    <property type="component" value="Unassembled WGS sequence"/>
</dbReference>
<dbReference type="InterPro" id="IPR026680">
    <property type="entry name" value="CCDC137"/>
</dbReference>
<name>A0AAV8W9P5_9CUCU</name>
<organism evidence="2 3">
    <name type="scientific">Exocentrus adspersus</name>
    <dbReference type="NCBI Taxonomy" id="1586481"/>
    <lineage>
        <taxon>Eukaryota</taxon>
        <taxon>Metazoa</taxon>
        <taxon>Ecdysozoa</taxon>
        <taxon>Arthropoda</taxon>
        <taxon>Hexapoda</taxon>
        <taxon>Insecta</taxon>
        <taxon>Pterygota</taxon>
        <taxon>Neoptera</taxon>
        <taxon>Endopterygota</taxon>
        <taxon>Coleoptera</taxon>
        <taxon>Polyphaga</taxon>
        <taxon>Cucujiformia</taxon>
        <taxon>Chrysomeloidea</taxon>
        <taxon>Cerambycidae</taxon>
        <taxon>Lamiinae</taxon>
        <taxon>Acanthocinini</taxon>
        <taxon>Exocentrus</taxon>
    </lineage>
</organism>
<accession>A0AAV8W9P5</accession>
<sequence>MGRKIPGRKHRGVRDPEKQAAVRLESIKNKINAPPTNPDFQEVSKTLQRVIDLKDKVKSGHFKVLKKKKKPAQEPNKIKNDDTKNTEFLQLPNESNKEYLNRVNKFCRNVTKEAEFENKYGVDIKRNEAGEVSIVKRPQDELEVLIKKAKKEKKTKKIKKKKVANASPKLTKSQKWALKKKEKKLKKKKVDNSENVDNFESARDTVKFGEVVHAPPTLTVPKKIQQVLPKTPGQKNLLLSSLLSKNNQKAKLKDNKEKSAISKKTIDKKGKRKQLPMGLRRQLDKQQKDIVEAYKLLKAKKKTV</sequence>
<feature type="region of interest" description="Disordered" evidence="1">
    <location>
        <begin position="63"/>
        <end position="90"/>
    </location>
</feature>
<feature type="compositionally biased region" description="Basic and acidic residues" evidence="1">
    <location>
        <begin position="76"/>
        <end position="85"/>
    </location>
</feature>
<keyword evidence="3" id="KW-1185">Reference proteome</keyword>
<dbReference type="GO" id="GO:0005634">
    <property type="term" value="C:nucleus"/>
    <property type="evidence" value="ECO:0007669"/>
    <property type="project" value="TreeGrafter"/>
</dbReference>
<gene>
    <name evidence="2" type="ORF">NQ315_001861</name>
</gene>
<evidence type="ECO:0000313" key="3">
    <source>
        <dbReference type="Proteomes" id="UP001159042"/>
    </source>
</evidence>
<dbReference type="EMBL" id="JANEYG010000005">
    <property type="protein sequence ID" value="KAJ8923303.1"/>
    <property type="molecule type" value="Genomic_DNA"/>
</dbReference>
<evidence type="ECO:0000313" key="2">
    <source>
        <dbReference type="EMBL" id="KAJ8923303.1"/>
    </source>
</evidence>
<evidence type="ECO:0000256" key="1">
    <source>
        <dbReference type="SAM" id="MobiDB-lite"/>
    </source>
</evidence>
<dbReference type="PANTHER" id="PTHR21838:SF2">
    <property type="entry name" value="COILED-COIL DOMAIN-CONTAINING PROTEIN 137"/>
    <property type="match status" value="1"/>
</dbReference>
<evidence type="ECO:0008006" key="4">
    <source>
        <dbReference type="Google" id="ProtNLM"/>
    </source>
</evidence>
<reference evidence="2 3" key="1">
    <citation type="journal article" date="2023" name="Insect Mol. Biol.">
        <title>Genome sequencing provides insights into the evolution of gene families encoding plant cell wall-degrading enzymes in longhorned beetles.</title>
        <authorList>
            <person name="Shin N.R."/>
            <person name="Okamura Y."/>
            <person name="Kirsch R."/>
            <person name="Pauchet Y."/>
        </authorList>
    </citation>
    <scope>NUCLEOTIDE SEQUENCE [LARGE SCALE GENOMIC DNA]</scope>
    <source>
        <strain evidence="2">EAD_L_NR</strain>
    </source>
</reference>